<keyword evidence="5" id="KW-1185">Reference proteome</keyword>
<dbReference type="InterPro" id="IPR051635">
    <property type="entry name" value="SNAT-like"/>
</dbReference>
<sequence length="168" mass="19523">MNIYDRYIFRTATVADTKELADIEKICFPENELCSYENMKDRVDHAAEDFLIAYDQVNRKIAGYLSGIHSSSEAFLDAFFTNASLQEDNAKNCYLLSLEVRPEYRGRGIASQLMNRYQDKEKARGTERIYLTCHEHLIPFYEAFGYEHIGPSPSTWGGEPWEDMVFYL</sequence>
<dbReference type="PATRIC" id="fig|796943.3.peg.1860"/>
<evidence type="ECO:0000313" key="4">
    <source>
        <dbReference type="EMBL" id="EHL10403.1"/>
    </source>
</evidence>
<name>G9WPX0_9FIRM</name>
<proteinExistence type="predicted"/>
<dbReference type="AlphaFoldDB" id="G9WPX0"/>
<protein>
    <recommendedName>
        <fullName evidence="3">N-acetyltransferase domain-containing protein</fullName>
    </recommendedName>
</protein>
<dbReference type="RefSeq" id="WP_009535249.1">
    <property type="nucleotide sequence ID" value="NZ_KE148312.1"/>
</dbReference>
<feature type="domain" description="N-acetyltransferase" evidence="3">
    <location>
        <begin position="7"/>
        <end position="168"/>
    </location>
</feature>
<evidence type="ECO:0000259" key="3">
    <source>
        <dbReference type="PROSITE" id="PS51186"/>
    </source>
</evidence>
<dbReference type="Proteomes" id="UP000018461">
    <property type="component" value="Unassembled WGS sequence"/>
</dbReference>
<dbReference type="PROSITE" id="PS51186">
    <property type="entry name" value="GNAT"/>
    <property type="match status" value="1"/>
</dbReference>
<dbReference type="STRING" id="796943.HMPREF9625_01403"/>
<dbReference type="InterPro" id="IPR016181">
    <property type="entry name" value="Acyl_CoA_acyltransferase"/>
</dbReference>
<evidence type="ECO:0000256" key="2">
    <source>
        <dbReference type="ARBA" id="ARBA00023315"/>
    </source>
</evidence>
<gene>
    <name evidence="4" type="ORF">HMPREF9625_01403</name>
</gene>
<evidence type="ECO:0000256" key="1">
    <source>
        <dbReference type="ARBA" id="ARBA00022679"/>
    </source>
</evidence>
<dbReference type="PANTHER" id="PTHR10908:SF0">
    <property type="entry name" value="SEROTONIN N-ACETYLTRANSFERASE"/>
    <property type="match status" value="1"/>
</dbReference>
<keyword evidence="2" id="KW-0012">Acyltransferase</keyword>
<keyword evidence="1" id="KW-0808">Transferase</keyword>
<dbReference type="CDD" id="cd04301">
    <property type="entry name" value="NAT_SF"/>
    <property type="match status" value="1"/>
</dbReference>
<dbReference type="Gene3D" id="3.40.630.30">
    <property type="match status" value="1"/>
</dbReference>
<dbReference type="InterPro" id="IPR000182">
    <property type="entry name" value="GNAT_dom"/>
</dbReference>
<dbReference type="Pfam" id="PF00583">
    <property type="entry name" value="Acetyltransf_1"/>
    <property type="match status" value="1"/>
</dbReference>
<dbReference type="EMBL" id="AFZC02000001">
    <property type="protein sequence ID" value="EHL10403.1"/>
    <property type="molecule type" value="Genomic_DNA"/>
</dbReference>
<dbReference type="GO" id="GO:0008080">
    <property type="term" value="F:N-acetyltransferase activity"/>
    <property type="evidence" value="ECO:0007669"/>
    <property type="project" value="UniProtKB-ARBA"/>
</dbReference>
<dbReference type="PANTHER" id="PTHR10908">
    <property type="entry name" value="SEROTONIN N-ACETYLTRANSFERASE"/>
    <property type="match status" value="1"/>
</dbReference>
<evidence type="ECO:0000313" key="5">
    <source>
        <dbReference type="Proteomes" id="UP000018461"/>
    </source>
</evidence>
<accession>G9WPX0</accession>
<reference evidence="4" key="2">
    <citation type="submission" date="2013-03" db="EMBL/GenBank/DDBJ databases">
        <title>The Genome Sequence of Oribacterium sp. ACB1.</title>
        <authorList>
            <consortium name="The Broad Institute Genomics Platform"/>
            <consortium name="The Broad Institute Genome Sequencing Center for Infectious Disease"/>
            <person name="Earl A."/>
            <person name="Ward D."/>
            <person name="Feldgarden M."/>
            <person name="Gevers D."/>
            <person name="Sizova M."/>
            <person name="Hazen A."/>
            <person name="Epstein S."/>
            <person name="Walker B."/>
            <person name="Young S."/>
            <person name="Zeng Q."/>
            <person name="Gargeya S."/>
            <person name="Fitzgerald M."/>
            <person name="Haas B."/>
            <person name="Abouelleil A."/>
            <person name="Allen A.W."/>
            <person name="Alvarado L."/>
            <person name="Arachchi H.M."/>
            <person name="Berlin A.M."/>
            <person name="Chapman S.B."/>
            <person name="Gainer-Dewar J."/>
            <person name="Goldberg J."/>
            <person name="Griggs A."/>
            <person name="Gujja S."/>
            <person name="Hansen M."/>
            <person name="Howarth C."/>
            <person name="Imamovic A."/>
            <person name="Ireland A."/>
            <person name="Larimer J."/>
            <person name="McCowan C."/>
            <person name="Murphy C."/>
            <person name="Pearson M."/>
            <person name="Poon T.W."/>
            <person name="Priest M."/>
            <person name="Roberts A."/>
            <person name="Saif S."/>
            <person name="Shea T."/>
            <person name="Sisk P."/>
            <person name="Sykes S."/>
            <person name="Wortman J."/>
            <person name="Nusbaum C."/>
            <person name="Birren B."/>
        </authorList>
    </citation>
    <scope>NUCLEOTIDE SEQUENCE [LARGE SCALE GENOMIC DNA]</scope>
    <source>
        <strain evidence="4">ACB1</strain>
    </source>
</reference>
<reference evidence="4" key="1">
    <citation type="submission" date="2011-08" db="EMBL/GenBank/DDBJ databases">
        <authorList>
            <consortium name="The Broad Institute Genome Sequencing Platform"/>
            <person name="Earl A."/>
            <person name="Ward D."/>
            <person name="Feldgarden M."/>
            <person name="Gevers D."/>
            <person name="Sizova M."/>
            <person name="Hazen A."/>
            <person name="Epstein S."/>
            <person name="Young S.K."/>
            <person name="Zeng Q."/>
            <person name="Gargeya S."/>
            <person name="Fitzgerald M."/>
            <person name="Haas B."/>
            <person name="Abouelleil A."/>
            <person name="Alvarado L."/>
            <person name="Arachchi H.M."/>
            <person name="Berlin A."/>
            <person name="Brown A."/>
            <person name="Chapman S.B."/>
            <person name="Chen Z."/>
            <person name="Dunbar C."/>
            <person name="Freedman E."/>
            <person name="Gearin G."/>
            <person name="Gellesch M."/>
            <person name="Goldberg J."/>
            <person name="Griggs A."/>
            <person name="Gujja S."/>
            <person name="Heiman D."/>
            <person name="Howarth C."/>
            <person name="Larson L."/>
            <person name="Lui A."/>
            <person name="MacDonald P.J.P."/>
            <person name="Montmayeur A."/>
            <person name="Murphy C."/>
            <person name="Neiman D."/>
            <person name="Pearson M."/>
            <person name="Priest M."/>
            <person name="Roberts A."/>
            <person name="Saif S."/>
            <person name="Shea T."/>
            <person name="Shenoy N."/>
            <person name="Sisk P."/>
            <person name="Stolte C."/>
            <person name="Sykes S."/>
            <person name="Wortman J."/>
            <person name="Nusbaum C."/>
            <person name="Birren B."/>
        </authorList>
    </citation>
    <scope>NUCLEOTIDE SEQUENCE</scope>
    <source>
        <strain evidence="4">ACB1</strain>
    </source>
</reference>
<organism evidence="4 5">
    <name type="scientific">Oribacterium parvum ACB1</name>
    <dbReference type="NCBI Taxonomy" id="796943"/>
    <lineage>
        <taxon>Bacteria</taxon>
        <taxon>Bacillati</taxon>
        <taxon>Bacillota</taxon>
        <taxon>Clostridia</taxon>
        <taxon>Lachnospirales</taxon>
        <taxon>Lachnospiraceae</taxon>
        <taxon>Oribacterium</taxon>
    </lineage>
</organism>
<dbReference type="HOGENOM" id="CLU_061829_2_0_9"/>
<comment type="caution">
    <text evidence="4">The sequence shown here is derived from an EMBL/GenBank/DDBJ whole genome shotgun (WGS) entry which is preliminary data.</text>
</comment>
<dbReference type="SUPFAM" id="SSF55729">
    <property type="entry name" value="Acyl-CoA N-acyltransferases (Nat)"/>
    <property type="match status" value="1"/>
</dbReference>